<proteinExistence type="predicted"/>
<evidence type="ECO:0000313" key="1">
    <source>
        <dbReference type="EMBL" id="GFY95034.1"/>
    </source>
</evidence>
<sequence length="231" mass="24968">MQLFNPEGGDGALSPYLHAAKEPDTPYLKGNHYLYLKNPCQPQTRLVTDNLDKDLFIDEFVWVLGKASIQIRARARLTWEDSRPWARSKSASAIDPPAIVAPPISQVPLPSPDLVPALSTRAKVKLSSSEALLQCNGRELVVGLSKKSRKKIGARLELAPTMQERDASNEVVSEAWGMVGIPNKSPGVVGELGQEITKIEEDGAILVEDGVVVVEDGVPAEGTSHNLSSDL</sequence>
<keyword evidence="2" id="KW-1185">Reference proteome</keyword>
<dbReference type="EMBL" id="BJWL01000010">
    <property type="protein sequence ID" value="GFY95034.1"/>
    <property type="molecule type" value="Genomic_DNA"/>
</dbReference>
<dbReference type="OrthoDB" id="1750920at2759"/>
<organism evidence="1 2">
    <name type="scientific">Actinidia rufa</name>
    <dbReference type="NCBI Taxonomy" id="165716"/>
    <lineage>
        <taxon>Eukaryota</taxon>
        <taxon>Viridiplantae</taxon>
        <taxon>Streptophyta</taxon>
        <taxon>Embryophyta</taxon>
        <taxon>Tracheophyta</taxon>
        <taxon>Spermatophyta</taxon>
        <taxon>Magnoliopsida</taxon>
        <taxon>eudicotyledons</taxon>
        <taxon>Gunneridae</taxon>
        <taxon>Pentapetalae</taxon>
        <taxon>asterids</taxon>
        <taxon>Ericales</taxon>
        <taxon>Actinidiaceae</taxon>
        <taxon>Actinidia</taxon>
    </lineage>
</organism>
<protein>
    <submittedName>
        <fullName evidence="1">Uncharacterized protein</fullName>
    </submittedName>
</protein>
<accession>A0A7J0F8J5</accession>
<evidence type="ECO:0000313" key="2">
    <source>
        <dbReference type="Proteomes" id="UP000585474"/>
    </source>
</evidence>
<reference evidence="1 2" key="1">
    <citation type="submission" date="2019-07" db="EMBL/GenBank/DDBJ databases">
        <title>De Novo Assembly of kiwifruit Actinidia rufa.</title>
        <authorList>
            <person name="Sugita-Konishi S."/>
            <person name="Sato K."/>
            <person name="Mori E."/>
            <person name="Abe Y."/>
            <person name="Kisaki G."/>
            <person name="Hamano K."/>
            <person name="Suezawa K."/>
            <person name="Otani M."/>
            <person name="Fukuda T."/>
            <person name="Manabe T."/>
            <person name="Gomi K."/>
            <person name="Tabuchi M."/>
            <person name="Akimitsu K."/>
            <person name="Kataoka I."/>
        </authorList>
    </citation>
    <scope>NUCLEOTIDE SEQUENCE [LARGE SCALE GENOMIC DNA]</scope>
    <source>
        <strain evidence="2">cv. Fuchu</strain>
    </source>
</reference>
<dbReference type="Proteomes" id="UP000585474">
    <property type="component" value="Unassembled WGS sequence"/>
</dbReference>
<comment type="caution">
    <text evidence="1">The sequence shown here is derived from an EMBL/GenBank/DDBJ whole genome shotgun (WGS) entry which is preliminary data.</text>
</comment>
<gene>
    <name evidence="1" type="ORF">Acr_10g0004190</name>
</gene>
<name>A0A7J0F8J5_9ERIC</name>
<dbReference type="AlphaFoldDB" id="A0A7J0F8J5"/>